<reference evidence="2 3" key="1">
    <citation type="submission" date="2019-02" db="EMBL/GenBank/DDBJ databases">
        <title>Sequencing the genomes of 1000 actinobacteria strains.</title>
        <authorList>
            <person name="Klenk H.-P."/>
        </authorList>
    </citation>
    <scope>NUCLEOTIDE SEQUENCE [LARGE SCALE GENOMIC DNA]</scope>
    <source>
        <strain evidence="2 3">DSM 45779</strain>
    </source>
</reference>
<evidence type="ECO:0000313" key="3">
    <source>
        <dbReference type="Proteomes" id="UP000291591"/>
    </source>
</evidence>
<protein>
    <submittedName>
        <fullName evidence="2">Uncharacterized protein</fullName>
    </submittedName>
</protein>
<accession>A0A4Q7UP62</accession>
<proteinExistence type="predicted"/>
<sequence>MTTVLIALAGIALLVWFAVLIGTAMDTEGQRREWQRLAEQRRLLREERGASTFVARRCDPESLCAECPFR</sequence>
<keyword evidence="1" id="KW-1133">Transmembrane helix</keyword>
<gene>
    <name evidence="2" type="ORF">EV383_0307</name>
</gene>
<name>A0A4Q7UP62_PSEST</name>
<dbReference type="AlphaFoldDB" id="A0A4Q7UP62"/>
<evidence type="ECO:0000256" key="1">
    <source>
        <dbReference type="SAM" id="Phobius"/>
    </source>
</evidence>
<dbReference type="RefSeq" id="WP_130288247.1">
    <property type="nucleotide sequence ID" value="NZ_SHKL01000001.1"/>
</dbReference>
<dbReference type="EMBL" id="SHKL01000001">
    <property type="protein sequence ID" value="RZT83502.1"/>
    <property type="molecule type" value="Genomic_DNA"/>
</dbReference>
<keyword evidence="3" id="KW-1185">Reference proteome</keyword>
<keyword evidence="1" id="KW-0812">Transmembrane</keyword>
<dbReference type="Proteomes" id="UP000291591">
    <property type="component" value="Unassembled WGS sequence"/>
</dbReference>
<feature type="transmembrane region" description="Helical" evidence="1">
    <location>
        <begin position="6"/>
        <end position="25"/>
    </location>
</feature>
<keyword evidence="1" id="KW-0472">Membrane</keyword>
<evidence type="ECO:0000313" key="2">
    <source>
        <dbReference type="EMBL" id="RZT83502.1"/>
    </source>
</evidence>
<comment type="caution">
    <text evidence="2">The sequence shown here is derived from an EMBL/GenBank/DDBJ whole genome shotgun (WGS) entry which is preliminary data.</text>
</comment>
<organism evidence="2 3">
    <name type="scientific">Pseudonocardia sediminis</name>
    <dbReference type="NCBI Taxonomy" id="1397368"/>
    <lineage>
        <taxon>Bacteria</taxon>
        <taxon>Bacillati</taxon>
        <taxon>Actinomycetota</taxon>
        <taxon>Actinomycetes</taxon>
        <taxon>Pseudonocardiales</taxon>
        <taxon>Pseudonocardiaceae</taxon>
        <taxon>Pseudonocardia</taxon>
    </lineage>
</organism>